<dbReference type="AlphaFoldDB" id="A0A8H4V7B9"/>
<evidence type="ECO:0000256" key="3">
    <source>
        <dbReference type="SAM" id="SignalP"/>
    </source>
</evidence>
<feature type="compositionally biased region" description="Basic and acidic residues" evidence="1">
    <location>
        <begin position="258"/>
        <end position="272"/>
    </location>
</feature>
<evidence type="ECO:0000256" key="2">
    <source>
        <dbReference type="SAM" id="Phobius"/>
    </source>
</evidence>
<keyword evidence="5" id="KW-1185">Reference proteome</keyword>
<name>A0A8H4V7B9_9HYPO</name>
<keyword evidence="2" id="KW-1133">Transmembrane helix</keyword>
<dbReference type="OrthoDB" id="5425848at2759"/>
<feature type="compositionally biased region" description="Polar residues" evidence="1">
    <location>
        <begin position="382"/>
        <end position="393"/>
    </location>
</feature>
<dbReference type="EMBL" id="JAAVMX010000003">
    <property type="protein sequence ID" value="KAF4510662.1"/>
    <property type="molecule type" value="Genomic_DNA"/>
</dbReference>
<feature type="compositionally biased region" description="Low complexity" evidence="1">
    <location>
        <begin position="344"/>
        <end position="374"/>
    </location>
</feature>
<feature type="transmembrane region" description="Helical" evidence="2">
    <location>
        <begin position="223"/>
        <end position="251"/>
    </location>
</feature>
<evidence type="ECO:0000313" key="4">
    <source>
        <dbReference type="EMBL" id="KAF4510662.1"/>
    </source>
</evidence>
<sequence length="393" mass="40866">MASSSSSSSSTRATTSKLHLALLALAASLVSATPFPKASSRHGLAPRADCNGGHPCGAADQLCCGAGQSCATLPGNVATCVAGTYGLYTTTWTETRTYTSTIMTHWMPAPEPTAGVDCVPPSAEQQACGPICCAGWQTCAFHGQCSIKPGYAEPSTVVVTSDGKVTTRYSAPFRVTGTVTITSSGLGTDSPARATRTGDATQAIGADAGTAGGGLSAGAIAGIVIGTLAAVALLLLLCFCCIARGLWAAIFGRGKGKGREREERVHVTERSYSRRASRAPSGPPPKDRHAGWFGGSRPRPASDRREKKKSSGGVWLAIAAGATTLLTLLNLKKDKRAPPRKAVTSRYTDSYYTYSDVTTSPSSSSSGRRTAYTRRTADSRGPRSQYSRTSKRP</sequence>
<keyword evidence="2" id="KW-0812">Transmembrane</keyword>
<keyword evidence="2" id="KW-0472">Membrane</keyword>
<proteinExistence type="predicted"/>
<protein>
    <submittedName>
        <fullName evidence="4">Uncharacterized protein</fullName>
    </submittedName>
</protein>
<feature type="region of interest" description="Disordered" evidence="1">
    <location>
        <begin position="258"/>
        <end position="309"/>
    </location>
</feature>
<accession>A0A8H4V7B9</accession>
<feature type="region of interest" description="Disordered" evidence="1">
    <location>
        <begin position="336"/>
        <end position="393"/>
    </location>
</feature>
<evidence type="ECO:0000256" key="1">
    <source>
        <dbReference type="SAM" id="MobiDB-lite"/>
    </source>
</evidence>
<organism evidence="4 5">
    <name type="scientific">Ophiocordyceps sinensis</name>
    <dbReference type="NCBI Taxonomy" id="72228"/>
    <lineage>
        <taxon>Eukaryota</taxon>
        <taxon>Fungi</taxon>
        <taxon>Dikarya</taxon>
        <taxon>Ascomycota</taxon>
        <taxon>Pezizomycotina</taxon>
        <taxon>Sordariomycetes</taxon>
        <taxon>Hypocreomycetidae</taxon>
        <taxon>Hypocreales</taxon>
        <taxon>Ophiocordycipitaceae</taxon>
        <taxon>Ophiocordyceps</taxon>
    </lineage>
</organism>
<comment type="caution">
    <text evidence="4">The sequence shown here is derived from an EMBL/GenBank/DDBJ whole genome shotgun (WGS) entry which is preliminary data.</text>
</comment>
<dbReference type="Proteomes" id="UP000557566">
    <property type="component" value="Unassembled WGS sequence"/>
</dbReference>
<feature type="chain" id="PRO_5034678177" evidence="3">
    <location>
        <begin position="33"/>
        <end position="393"/>
    </location>
</feature>
<keyword evidence="3" id="KW-0732">Signal</keyword>
<gene>
    <name evidence="4" type="ORF">G6O67_002537</name>
</gene>
<feature type="transmembrane region" description="Helical" evidence="2">
    <location>
        <begin position="312"/>
        <end position="331"/>
    </location>
</feature>
<feature type="signal peptide" evidence="3">
    <location>
        <begin position="1"/>
        <end position="32"/>
    </location>
</feature>
<evidence type="ECO:0000313" key="5">
    <source>
        <dbReference type="Proteomes" id="UP000557566"/>
    </source>
</evidence>
<reference evidence="4 5" key="1">
    <citation type="journal article" date="2020" name="Genome Biol. Evol.">
        <title>A new high-quality draft genome assembly of the Chinese cordyceps Ophiocordyceps sinensis.</title>
        <authorList>
            <person name="Shu R."/>
            <person name="Zhang J."/>
            <person name="Meng Q."/>
            <person name="Zhang H."/>
            <person name="Zhou G."/>
            <person name="Li M."/>
            <person name="Wu P."/>
            <person name="Zhao Y."/>
            <person name="Chen C."/>
            <person name="Qin Q."/>
        </authorList>
    </citation>
    <scope>NUCLEOTIDE SEQUENCE [LARGE SCALE GENOMIC DNA]</scope>
    <source>
        <strain evidence="4 5">IOZ07</strain>
    </source>
</reference>